<accession>A0A554SGB1</accession>
<proteinExistence type="predicted"/>
<protein>
    <submittedName>
        <fullName evidence="1">DUF3046 domain-containing protein</fullName>
    </submittedName>
</protein>
<dbReference type="Pfam" id="PF11248">
    <property type="entry name" value="DUF3046"/>
    <property type="match status" value="1"/>
</dbReference>
<dbReference type="Proteomes" id="UP000316988">
    <property type="component" value="Unassembled WGS sequence"/>
</dbReference>
<evidence type="ECO:0000313" key="1">
    <source>
        <dbReference type="EMBL" id="TSD65381.1"/>
    </source>
</evidence>
<keyword evidence="2" id="KW-1185">Reference proteome</keyword>
<gene>
    <name evidence="1" type="ORF">FNM00_02825</name>
</gene>
<organism evidence="1 2">
    <name type="scientific">Aeromicrobium piscarium</name>
    <dbReference type="NCBI Taxonomy" id="2590901"/>
    <lineage>
        <taxon>Bacteria</taxon>
        <taxon>Bacillati</taxon>
        <taxon>Actinomycetota</taxon>
        <taxon>Actinomycetes</taxon>
        <taxon>Propionibacteriales</taxon>
        <taxon>Nocardioidaceae</taxon>
        <taxon>Aeromicrobium</taxon>
    </lineage>
</organism>
<dbReference type="AlphaFoldDB" id="A0A554SGB1"/>
<name>A0A554SGB1_9ACTN</name>
<dbReference type="EMBL" id="VLNT01000002">
    <property type="protein sequence ID" value="TSD65381.1"/>
    <property type="molecule type" value="Genomic_DNA"/>
</dbReference>
<evidence type="ECO:0000313" key="2">
    <source>
        <dbReference type="Proteomes" id="UP000316988"/>
    </source>
</evidence>
<sequence>MRHSEFWARMDQHLGSAYSASWASQQSIAALGDRTVDEALDAGVPPQRVWRAVHAVLELPASER</sequence>
<reference evidence="1 2" key="1">
    <citation type="submission" date="2019-07" db="EMBL/GenBank/DDBJ databases">
        <authorList>
            <person name="Zhao L.H."/>
        </authorList>
    </citation>
    <scope>NUCLEOTIDE SEQUENCE [LARGE SCALE GENOMIC DNA]</scope>
    <source>
        <strain evidence="1 2">Co35</strain>
    </source>
</reference>
<comment type="caution">
    <text evidence="1">The sequence shown here is derived from an EMBL/GenBank/DDBJ whole genome shotgun (WGS) entry which is preliminary data.</text>
</comment>
<dbReference type="InterPro" id="IPR021408">
    <property type="entry name" value="DUF3046"/>
</dbReference>
<dbReference type="RefSeq" id="WP_143911507.1">
    <property type="nucleotide sequence ID" value="NZ_VLNT01000002.1"/>
</dbReference>
<dbReference type="OrthoDB" id="3215033at2"/>